<gene>
    <name evidence="3" type="ORF">GDO86_001766</name>
</gene>
<dbReference type="EMBL" id="JAACNH010000001">
    <property type="protein sequence ID" value="KAG8455695.1"/>
    <property type="molecule type" value="Genomic_DNA"/>
</dbReference>
<dbReference type="Proteomes" id="UP000812440">
    <property type="component" value="Chromosome 1"/>
</dbReference>
<feature type="non-terminal residue" evidence="3">
    <location>
        <position position="295"/>
    </location>
</feature>
<feature type="region of interest" description="Disordered" evidence="1">
    <location>
        <begin position="105"/>
        <end position="160"/>
    </location>
</feature>
<protein>
    <recommendedName>
        <fullName evidence="5">P-selectin glycoprotein ligand 1</fullName>
    </recommendedName>
</protein>
<evidence type="ECO:0000256" key="2">
    <source>
        <dbReference type="SAM" id="Phobius"/>
    </source>
</evidence>
<reference evidence="3" key="1">
    <citation type="thesis" date="2020" institute="ProQuest LLC" country="789 East Eisenhower Parkway, Ann Arbor, MI, USA">
        <title>Comparative Genomics and Chromosome Evolution.</title>
        <authorList>
            <person name="Mudd A.B."/>
        </authorList>
    </citation>
    <scope>NUCLEOTIDE SEQUENCE</scope>
    <source>
        <strain evidence="3">Female2</strain>
        <tissue evidence="3">Blood</tissue>
    </source>
</reference>
<dbReference type="GO" id="GO:0050901">
    <property type="term" value="P:leukocyte tethering or rolling"/>
    <property type="evidence" value="ECO:0007669"/>
    <property type="project" value="TreeGrafter"/>
</dbReference>
<evidence type="ECO:0000313" key="4">
    <source>
        <dbReference type="Proteomes" id="UP000812440"/>
    </source>
</evidence>
<dbReference type="InterPro" id="IPR026195">
    <property type="entry name" value="PSGL-1"/>
</dbReference>
<evidence type="ECO:0000256" key="1">
    <source>
        <dbReference type="SAM" id="MobiDB-lite"/>
    </source>
</evidence>
<name>A0A8T2KE34_9PIPI</name>
<sequence>HSGKVDLGFSSLIRKKRQNEDATQDSLQEDNSTAFTHASEAGTVLITTESMFTEDFTAVTPHVTNNTIRDISDVNVVTADQDLAQTNHQETMTKTAKTSYMFKTSASPNAKSDTPKSFTETTTFNHHHTTDFNSTSHPKRDADHVTDHETSTPHSSVNEYESTMTSTYKSNEMINTTVHKTDHPLSSSEKVEVTSTEHTPPAHFMRQCMLVILILAVVCTIFIITTVALAAKLSRDRNRYKLRQTNFTEMTCITSLLPESDQQSKVKPKIMKTFAANMEDSDGDNTTLNSFLPDH</sequence>
<comment type="caution">
    <text evidence="3">The sequence shown here is derived from an EMBL/GenBank/DDBJ whole genome shotgun (WGS) entry which is preliminary data.</text>
</comment>
<dbReference type="PANTHER" id="PTHR17384:SF7">
    <property type="entry name" value="P-SELECTIN GLYCOPROTEIN LIGAND 1"/>
    <property type="match status" value="1"/>
</dbReference>
<dbReference type="AlphaFoldDB" id="A0A8T2KE34"/>
<keyword evidence="4" id="KW-1185">Reference proteome</keyword>
<keyword evidence="2" id="KW-0812">Transmembrane</keyword>
<feature type="compositionally biased region" description="Polar residues" evidence="1">
    <location>
        <begin position="24"/>
        <end position="33"/>
    </location>
</feature>
<proteinExistence type="predicted"/>
<accession>A0A8T2KE34</accession>
<feature type="region of interest" description="Disordered" evidence="1">
    <location>
        <begin position="1"/>
        <end position="33"/>
    </location>
</feature>
<organism evidence="3 4">
    <name type="scientific">Hymenochirus boettgeri</name>
    <name type="common">Congo dwarf clawed frog</name>
    <dbReference type="NCBI Taxonomy" id="247094"/>
    <lineage>
        <taxon>Eukaryota</taxon>
        <taxon>Metazoa</taxon>
        <taxon>Chordata</taxon>
        <taxon>Craniata</taxon>
        <taxon>Vertebrata</taxon>
        <taxon>Euteleostomi</taxon>
        <taxon>Amphibia</taxon>
        <taxon>Batrachia</taxon>
        <taxon>Anura</taxon>
        <taxon>Pipoidea</taxon>
        <taxon>Pipidae</taxon>
        <taxon>Pipinae</taxon>
        <taxon>Hymenochirus</taxon>
    </lineage>
</organism>
<evidence type="ECO:0008006" key="5">
    <source>
        <dbReference type="Google" id="ProtNLM"/>
    </source>
</evidence>
<feature type="compositionally biased region" description="Polar residues" evidence="1">
    <location>
        <begin position="105"/>
        <end position="116"/>
    </location>
</feature>
<feature type="transmembrane region" description="Helical" evidence="2">
    <location>
        <begin position="209"/>
        <end position="231"/>
    </location>
</feature>
<keyword evidence="2" id="KW-0472">Membrane</keyword>
<dbReference type="OrthoDB" id="8927116at2759"/>
<dbReference type="GO" id="GO:0005886">
    <property type="term" value="C:plasma membrane"/>
    <property type="evidence" value="ECO:0007669"/>
    <property type="project" value="TreeGrafter"/>
</dbReference>
<feature type="compositionally biased region" description="Basic and acidic residues" evidence="1">
    <location>
        <begin position="138"/>
        <end position="151"/>
    </location>
</feature>
<evidence type="ECO:0000313" key="3">
    <source>
        <dbReference type="EMBL" id="KAG8455695.1"/>
    </source>
</evidence>
<keyword evidence="2" id="KW-1133">Transmembrane helix</keyword>
<dbReference type="PANTHER" id="PTHR17384">
    <property type="entry name" value="P-SELECTIN GLYCOPROTEIN LIGAND-1"/>
    <property type="match status" value="1"/>
</dbReference>